<gene>
    <name evidence="2" type="ORF">BJ212DRAFT_1396588</name>
</gene>
<dbReference type="Proteomes" id="UP000807769">
    <property type="component" value="Unassembled WGS sequence"/>
</dbReference>
<evidence type="ECO:0000313" key="3">
    <source>
        <dbReference type="Proteomes" id="UP000807769"/>
    </source>
</evidence>
<dbReference type="RefSeq" id="XP_041186468.1">
    <property type="nucleotide sequence ID" value="XM_041337216.1"/>
</dbReference>
<feature type="compositionally biased region" description="Basic and acidic residues" evidence="1">
    <location>
        <begin position="85"/>
        <end position="97"/>
    </location>
</feature>
<feature type="compositionally biased region" description="Basic and acidic residues" evidence="1">
    <location>
        <begin position="51"/>
        <end position="60"/>
    </location>
</feature>
<evidence type="ECO:0000256" key="1">
    <source>
        <dbReference type="SAM" id="MobiDB-lite"/>
    </source>
</evidence>
<feature type="region of interest" description="Disordered" evidence="1">
    <location>
        <begin position="1"/>
        <end position="97"/>
    </location>
</feature>
<accession>A0A9P7DU02</accession>
<dbReference type="GeneID" id="64631232"/>
<proteinExistence type="predicted"/>
<evidence type="ECO:0000313" key="2">
    <source>
        <dbReference type="EMBL" id="KAG1803185.1"/>
    </source>
</evidence>
<organism evidence="2 3">
    <name type="scientific">Suillus subaureus</name>
    <dbReference type="NCBI Taxonomy" id="48587"/>
    <lineage>
        <taxon>Eukaryota</taxon>
        <taxon>Fungi</taxon>
        <taxon>Dikarya</taxon>
        <taxon>Basidiomycota</taxon>
        <taxon>Agaricomycotina</taxon>
        <taxon>Agaricomycetes</taxon>
        <taxon>Agaricomycetidae</taxon>
        <taxon>Boletales</taxon>
        <taxon>Suillineae</taxon>
        <taxon>Suillaceae</taxon>
        <taxon>Suillus</taxon>
    </lineage>
</organism>
<sequence>MEPNNRPAKRPRLQGPDGFQATKNTSKPAYKPPPPFVSSFDPPKARSSTKVPDDKQDKSKHSIHVRQRPQNPFTAELPDFGDTSLGREAKGKEKEVSVRLTGNRKRPNPIITANNAGSDISRTPIVKRLIIAPSESASVHPPISRQKPLSAPLRPLQPLKPPSFVISASANASSSKPRSFSVLKPPPRPQPNTKTIVLKPLAPPSFAPFPSKKLSTNMKPISSFAINPTKDGAGAELLSLFLQQHGHNFVTPFEREIQRGIGLSPSKNKSAKGKFVRYVRVSRGHWPIVTEARDTNSGGMAARAQHLISGTRTDYTLWCLQLKQRLSSASPSAPTLSCDLQLRILRVLPLPTKTPTPTRVHIAICRISSRHRFANITDLRDQCYVVLFPHVIEPSRNFEEGRDVLAWMPWYKAMLSPVVPKEVLGGLSVEPLMPPRSVIIVPRWHIMQAD</sequence>
<dbReference type="AlphaFoldDB" id="A0A9P7DU02"/>
<dbReference type="OrthoDB" id="3215163at2759"/>
<name>A0A9P7DU02_9AGAM</name>
<protein>
    <submittedName>
        <fullName evidence="2">Uncharacterized protein</fullName>
    </submittedName>
</protein>
<comment type="caution">
    <text evidence="2">The sequence shown here is derived from an EMBL/GenBank/DDBJ whole genome shotgun (WGS) entry which is preliminary data.</text>
</comment>
<dbReference type="EMBL" id="JABBWG010000070">
    <property type="protein sequence ID" value="KAG1803185.1"/>
    <property type="molecule type" value="Genomic_DNA"/>
</dbReference>
<reference evidence="2" key="1">
    <citation type="journal article" date="2020" name="New Phytol.">
        <title>Comparative genomics reveals dynamic genome evolution in host specialist ectomycorrhizal fungi.</title>
        <authorList>
            <person name="Lofgren L.A."/>
            <person name="Nguyen N.H."/>
            <person name="Vilgalys R."/>
            <person name="Ruytinx J."/>
            <person name="Liao H.L."/>
            <person name="Branco S."/>
            <person name="Kuo A."/>
            <person name="LaButti K."/>
            <person name="Lipzen A."/>
            <person name="Andreopoulos W."/>
            <person name="Pangilinan J."/>
            <person name="Riley R."/>
            <person name="Hundley H."/>
            <person name="Na H."/>
            <person name="Barry K."/>
            <person name="Grigoriev I.V."/>
            <person name="Stajich J.E."/>
            <person name="Kennedy P.G."/>
        </authorList>
    </citation>
    <scope>NUCLEOTIDE SEQUENCE</scope>
    <source>
        <strain evidence="2">MN1</strain>
    </source>
</reference>
<keyword evidence="3" id="KW-1185">Reference proteome</keyword>